<name>A0A1R0KZC6_9PSEU</name>
<dbReference type="RefSeq" id="WP_076158036.1">
    <property type="nucleotide sequence ID" value="NZ_JBEZVB010000013.1"/>
</dbReference>
<proteinExistence type="predicted"/>
<dbReference type="AlphaFoldDB" id="A0A1R0KZC6"/>
<evidence type="ECO:0000313" key="2">
    <source>
        <dbReference type="Proteomes" id="UP000187486"/>
    </source>
</evidence>
<protein>
    <recommendedName>
        <fullName evidence="3">Polysaccharide chain length determinant N-terminal domain-containing protein</fullName>
    </recommendedName>
</protein>
<accession>A0A1R0KZC6</accession>
<dbReference type="OrthoDB" id="3689922at2"/>
<dbReference type="EMBL" id="MQUQ01000004">
    <property type="protein sequence ID" value="OLZ54696.1"/>
    <property type="molecule type" value="Genomic_DNA"/>
</dbReference>
<evidence type="ECO:0008006" key="3">
    <source>
        <dbReference type="Google" id="ProtNLM"/>
    </source>
</evidence>
<organism evidence="1 2">
    <name type="scientific">Amycolatopsis coloradensis</name>
    <dbReference type="NCBI Taxonomy" id="76021"/>
    <lineage>
        <taxon>Bacteria</taxon>
        <taxon>Bacillati</taxon>
        <taxon>Actinomycetota</taxon>
        <taxon>Actinomycetes</taxon>
        <taxon>Pseudonocardiales</taxon>
        <taxon>Pseudonocardiaceae</taxon>
        <taxon>Amycolatopsis</taxon>
    </lineage>
</organism>
<keyword evidence="2" id="KW-1185">Reference proteome</keyword>
<reference evidence="1 2" key="1">
    <citation type="submission" date="2016-01" db="EMBL/GenBank/DDBJ databases">
        <title>Amycolatopsis coloradensis genome sequencing and assembly.</title>
        <authorList>
            <person name="Mayilraj S."/>
        </authorList>
    </citation>
    <scope>NUCLEOTIDE SEQUENCE [LARGE SCALE GENOMIC DNA]</scope>
    <source>
        <strain evidence="1 2">DSM 44225</strain>
    </source>
</reference>
<sequence>MKNAATRTAFISCAAALAIGVLVLTVGLTRGEQYQGRVSLLAEPSGQGDGAAAQYGEVVSLALPALVELARSPSVLRAAAPVSGFSPEELGRQVSVELVPASGLARLSVRASSAGQAEATASALGKAMIDANLLAPVGRLRPLDSRPDVAVIAPDVPLVAGLSLVAAVAAGLAAAAIRRLSAGRLLGEVGSVRRSLAAAGIHRPVTVLRTDDPETTDRLAVLGLAAGSPLRVVPVAPEFSEAAAKLAASLSVDGNGTGDAVVAVAGRRYDELTAIACLLPPGAVLMAVVLA</sequence>
<gene>
    <name evidence="1" type="ORF">BS329_09355</name>
</gene>
<dbReference type="Proteomes" id="UP000187486">
    <property type="component" value="Unassembled WGS sequence"/>
</dbReference>
<dbReference type="STRING" id="76021.BS329_09355"/>
<comment type="caution">
    <text evidence="1">The sequence shown here is derived from an EMBL/GenBank/DDBJ whole genome shotgun (WGS) entry which is preliminary data.</text>
</comment>
<evidence type="ECO:0000313" key="1">
    <source>
        <dbReference type="EMBL" id="OLZ54696.1"/>
    </source>
</evidence>